<dbReference type="PROSITE" id="PS00198">
    <property type="entry name" value="4FE4S_FER_1"/>
    <property type="match status" value="1"/>
</dbReference>
<evidence type="ECO:0000256" key="5">
    <source>
        <dbReference type="ARBA" id="ARBA00023014"/>
    </source>
</evidence>
<name>X1UGN9_9ZZZZ</name>
<dbReference type="Pfam" id="PF12838">
    <property type="entry name" value="Fer4_7"/>
    <property type="match status" value="1"/>
</dbReference>
<comment type="subcellular location">
    <subcellularLocation>
        <location evidence="1">Cell envelope</location>
    </subcellularLocation>
</comment>
<protein>
    <submittedName>
        <fullName evidence="8">Putative reductive dehalogenase (RdhA)</fullName>
    </submittedName>
</protein>
<comment type="caution">
    <text evidence="8">The sequence shown here is derived from an EMBL/GenBank/DDBJ whole genome shotgun (WGS) entry which is preliminary data.</text>
</comment>
<dbReference type="Gene3D" id="3.30.70.20">
    <property type="match status" value="1"/>
</dbReference>
<dbReference type="GO" id="GO:0030313">
    <property type="term" value="C:cell envelope"/>
    <property type="evidence" value="ECO:0007669"/>
    <property type="project" value="UniProtKB-SubCell"/>
</dbReference>
<evidence type="ECO:0000256" key="2">
    <source>
        <dbReference type="ARBA" id="ARBA00022723"/>
    </source>
</evidence>
<dbReference type="AlphaFoldDB" id="X1UGN9"/>
<dbReference type="PROSITE" id="PS51379">
    <property type="entry name" value="4FE4S_FER_2"/>
    <property type="match status" value="1"/>
</dbReference>
<feature type="non-terminal residue" evidence="8">
    <location>
        <position position="1"/>
    </location>
</feature>
<keyword evidence="3" id="KW-0732">Signal</keyword>
<evidence type="ECO:0000313" key="8">
    <source>
        <dbReference type="EMBL" id="GAI99025.1"/>
    </source>
</evidence>
<dbReference type="InterPro" id="IPR017896">
    <property type="entry name" value="4Fe4S_Fe-S-bd"/>
</dbReference>
<keyword evidence="4" id="KW-0408">Iron</keyword>
<dbReference type="NCBIfam" id="TIGR02486">
    <property type="entry name" value="RDH"/>
    <property type="match status" value="1"/>
</dbReference>
<evidence type="ECO:0000256" key="1">
    <source>
        <dbReference type="ARBA" id="ARBA00004196"/>
    </source>
</evidence>
<dbReference type="GO" id="GO:0051536">
    <property type="term" value="F:iron-sulfur cluster binding"/>
    <property type="evidence" value="ECO:0007669"/>
    <property type="project" value="UniProtKB-KW"/>
</dbReference>
<evidence type="ECO:0000259" key="7">
    <source>
        <dbReference type="PROSITE" id="PS51379"/>
    </source>
</evidence>
<dbReference type="EMBL" id="BARW01015797">
    <property type="protein sequence ID" value="GAI99025.1"/>
    <property type="molecule type" value="Genomic_DNA"/>
</dbReference>
<sequence>KAYSQTGKTTFMLRCFMRGLGYTIVFPPQLNVAWAVISGISEQSRMKSGMAPECGSLYRKCLVALTDMPFPTSMPIDSGMMKFCVDCGKCADICPSAAIMSKDEQREPTWEITSANATAGNPTHLKPELFNRVGRKAWPLNHFACMNFWVEEGTDGCGLCQGTCVFNNFDLSSIHAVVKSVVAKTSILNGFFYEADKVWGYGNLDEESRDEFWFNPDKYLPTDKYLGTNY</sequence>
<keyword evidence="2" id="KW-0479">Metal-binding</keyword>
<reference evidence="8" key="1">
    <citation type="journal article" date="2014" name="Front. Microbiol.">
        <title>High frequency of phylogenetically diverse reductive dehalogenase-homologous genes in deep subseafloor sedimentary metagenomes.</title>
        <authorList>
            <person name="Kawai M."/>
            <person name="Futagami T."/>
            <person name="Toyoda A."/>
            <person name="Takaki Y."/>
            <person name="Nishi S."/>
            <person name="Hori S."/>
            <person name="Arai W."/>
            <person name="Tsubouchi T."/>
            <person name="Morono Y."/>
            <person name="Uchiyama I."/>
            <person name="Ito T."/>
            <person name="Fujiyama A."/>
            <person name="Inagaki F."/>
            <person name="Takami H."/>
        </authorList>
    </citation>
    <scope>NUCLEOTIDE SEQUENCE</scope>
    <source>
        <strain evidence="8">Expedition CK06-06</strain>
    </source>
</reference>
<evidence type="ECO:0000256" key="4">
    <source>
        <dbReference type="ARBA" id="ARBA00023004"/>
    </source>
</evidence>
<keyword evidence="5" id="KW-0411">Iron-sulfur</keyword>
<keyword evidence="6" id="KW-0472">Membrane</keyword>
<dbReference type="InterPro" id="IPR017900">
    <property type="entry name" value="4Fe4S_Fe_S_CS"/>
</dbReference>
<gene>
    <name evidence="8" type="ORF">S12H4_27645</name>
</gene>
<dbReference type="InterPro" id="IPR012832">
    <property type="entry name" value="RDH"/>
</dbReference>
<proteinExistence type="predicted"/>
<evidence type="ECO:0000256" key="6">
    <source>
        <dbReference type="ARBA" id="ARBA00023136"/>
    </source>
</evidence>
<organism evidence="8">
    <name type="scientific">marine sediment metagenome</name>
    <dbReference type="NCBI Taxonomy" id="412755"/>
    <lineage>
        <taxon>unclassified sequences</taxon>
        <taxon>metagenomes</taxon>
        <taxon>ecological metagenomes</taxon>
    </lineage>
</organism>
<dbReference type="SUPFAM" id="SSF54862">
    <property type="entry name" value="4Fe-4S ferredoxins"/>
    <property type="match status" value="1"/>
</dbReference>
<dbReference type="GO" id="GO:0046872">
    <property type="term" value="F:metal ion binding"/>
    <property type="evidence" value="ECO:0007669"/>
    <property type="project" value="UniProtKB-KW"/>
</dbReference>
<feature type="domain" description="4Fe-4S ferredoxin-type" evidence="7">
    <location>
        <begin position="72"/>
        <end position="104"/>
    </location>
</feature>
<accession>X1UGN9</accession>
<evidence type="ECO:0000256" key="3">
    <source>
        <dbReference type="ARBA" id="ARBA00022729"/>
    </source>
</evidence>